<proteinExistence type="predicted"/>
<dbReference type="EMBL" id="BRXZ01000682">
    <property type="protein sequence ID" value="GMH50719.1"/>
    <property type="molecule type" value="Genomic_DNA"/>
</dbReference>
<organism evidence="7 8">
    <name type="scientific">Triparma retinervis</name>
    <dbReference type="NCBI Taxonomy" id="2557542"/>
    <lineage>
        <taxon>Eukaryota</taxon>
        <taxon>Sar</taxon>
        <taxon>Stramenopiles</taxon>
        <taxon>Ochrophyta</taxon>
        <taxon>Bolidophyceae</taxon>
        <taxon>Parmales</taxon>
        <taxon>Triparmaceae</taxon>
        <taxon>Triparma</taxon>
    </lineage>
</organism>
<protein>
    <recommendedName>
        <fullName evidence="6">O-GlcNAc transferase C-terminal domain-containing protein</fullName>
    </recommendedName>
</protein>
<name>A0A9W7DNZ1_9STRA</name>
<reference evidence="7" key="1">
    <citation type="submission" date="2022-07" db="EMBL/GenBank/DDBJ databases">
        <title>Genome analysis of Parmales, a sister group of diatoms, reveals the evolutionary specialization of diatoms from phago-mixotrophs to photoautotrophs.</title>
        <authorList>
            <person name="Ban H."/>
            <person name="Sato S."/>
            <person name="Yoshikawa S."/>
            <person name="Kazumasa Y."/>
            <person name="Nakamura Y."/>
            <person name="Ichinomiya M."/>
            <person name="Saitoh K."/>
            <person name="Sato N."/>
            <person name="Blanc-Mathieu R."/>
            <person name="Endo H."/>
            <person name="Kuwata A."/>
            <person name="Ogata H."/>
        </authorList>
    </citation>
    <scope>NUCLEOTIDE SEQUENCE</scope>
</reference>
<keyword evidence="8" id="KW-1185">Reference proteome</keyword>
<dbReference type="OrthoDB" id="421121at2759"/>
<feature type="compositionally biased region" description="Basic and acidic residues" evidence="5">
    <location>
        <begin position="86"/>
        <end position="110"/>
    </location>
</feature>
<keyword evidence="2" id="KW-0808">Transferase</keyword>
<feature type="domain" description="O-GlcNAc transferase C-terminal" evidence="6">
    <location>
        <begin position="114"/>
        <end position="275"/>
    </location>
</feature>
<dbReference type="AlphaFoldDB" id="A0A9W7DNZ1"/>
<evidence type="ECO:0000313" key="7">
    <source>
        <dbReference type="EMBL" id="GMH50719.1"/>
    </source>
</evidence>
<dbReference type="Proteomes" id="UP001165082">
    <property type="component" value="Unassembled WGS sequence"/>
</dbReference>
<evidence type="ECO:0000259" key="6">
    <source>
        <dbReference type="Pfam" id="PF13844"/>
    </source>
</evidence>
<evidence type="ECO:0000313" key="8">
    <source>
        <dbReference type="Proteomes" id="UP001165082"/>
    </source>
</evidence>
<evidence type="ECO:0000256" key="4">
    <source>
        <dbReference type="ARBA" id="ARBA00022803"/>
    </source>
</evidence>
<feature type="non-terminal residue" evidence="7">
    <location>
        <position position="1"/>
    </location>
</feature>
<sequence length="435" mass="47419">LRLKERSLALSFRASAATLSYCSSPAALSAYLSTLSSLRKSSLDAVRGDAGGTLVVPPFESLRVASLGIEGQRDIARFRSREIEDAASKEKGAMHTHTQEKPRKGEDCPPPRKHTDRIRVGYITPDISKPGHPLPYLMRDFWTSHNASSFDVTIYSLGPSPVSGPGAHIKEKMGSKFVEIPLDTPPVEIASKITSSSPDVLVDLCSHAGTDLVSLTLSLVRCSTPAPIVNYMGFPGSHGSPHTTHQIVDSTVVPPSLRSNYDGSLIFMPNSYFYGLPPKSFVYGNLGRPDKLDPATISSWFRILSRAPGSVLLMLSSGPAMEANVLAMTSRQGIHPSRVAFCPDYMERGPACDKISSRVGASLCRAAGGGELVGGYLREYEDIAVRLYEDEVFRERVKEKIMGSRERLFGCQAWVKQWEEGIKRIVGGEKGDIYL</sequence>
<dbReference type="Gene3D" id="3.40.50.2000">
    <property type="entry name" value="Glycogen Phosphorylase B"/>
    <property type="match status" value="2"/>
</dbReference>
<gene>
    <name evidence="7" type="ORF">TrRE_jg3324</name>
</gene>
<keyword evidence="3" id="KW-0677">Repeat</keyword>
<evidence type="ECO:0000256" key="3">
    <source>
        <dbReference type="ARBA" id="ARBA00022737"/>
    </source>
</evidence>
<accession>A0A9W7DNZ1</accession>
<evidence type="ECO:0000256" key="2">
    <source>
        <dbReference type="ARBA" id="ARBA00022679"/>
    </source>
</evidence>
<feature type="region of interest" description="Disordered" evidence="5">
    <location>
        <begin position="86"/>
        <end position="116"/>
    </location>
</feature>
<comment type="pathway">
    <text evidence="1">Protein modification; protein glycosylation.</text>
</comment>
<dbReference type="PANTHER" id="PTHR44366">
    <property type="entry name" value="UDP-N-ACETYLGLUCOSAMINE--PEPTIDE N-ACETYLGLUCOSAMINYLTRANSFERASE 110 KDA SUBUNIT"/>
    <property type="match status" value="1"/>
</dbReference>
<dbReference type="GO" id="GO:0006493">
    <property type="term" value="P:protein O-linked glycosylation"/>
    <property type="evidence" value="ECO:0007669"/>
    <property type="project" value="InterPro"/>
</dbReference>
<evidence type="ECO:0000256" key="1">
    <source>
        <dbReference type="ARBA" id="ARBA00004922"/>
    </source>
</evidence>
<dbReference type="InterPro" id="IPR029489">
    <property type="entry name" value="OGT/SEC/SPY_C"/>
</dbReference>
<dbReference type="InterPro" id="IPR037919">
    <property type="entry name" value="OGT"/>
</dbReference>
<dbReference type="GO" id="GO:0097363">
    <property type="term" value="F:protein O-acetylglucosaminyltransferase activity"/>
    <property type="evidence" value="ECO:0007669"/>
    <property type="project" value="TreeGrafter"/>
</dbReference>
<keyword evidence="4" id="KW-0802">TPR repeat</keyword>
<comment type="caution">
    <text evidence="7">The sequence shown here is derived from an EMBL/GenBank/DDBJ whole genome shotgun (WGS) entry which is preliminary data.</text>
</comment>
<dbReference type="PANTHER" id="PTHR44366:SF1">
    <property type="entry name" value="UDP-N-ACETYLGLUCOSAMINE--PEPTIDE N-ACETYLGLUCOSAMINYLTRANSFERASE 110 KDA SUBUNIT"/>
    <property type="match status" value="1"/>
</dbReference>
<evidence type="ECO:0000256" key="5">
    <source>
        <dbReference type="SAM" id="MobiDB-lite"/>
    </source>
</evidence>
<dbReference type="Gene3D" id="3.40.50.11380">
    <property type="match status" value="1"/>
</dbReference>
<dbReference type="Pfam" id="PF13844">
    <property type="entry name" value="Glyco_transf_41"/>
    <property type="match status" value="1"/>
</dbReference>